<dbReference type="SUPFAM" id="SSF103473">
    <property type="entry name" value="MFS general substrate transporter"/>
    <property type="match status" value="2"/>
</dbReference>
<feature type="transmembrane region" description="Helical" evidence="7">
    <location>
        <begin position="1001"/>
        <end position="1025"/>
    </location>
</feature>
<feature type="domain" description="Major facilitator superfamily (MFS) profile" evidence="8">
    <location>
        <begin position="29"/>
        <end position="547"/>
    </location>
</feature>
<feature type="transmembrane region" description="Helical" evidence="7">
    <location>
        <begin position="537"/>
        <end position="566"/>
    </location>
</feature>
<dbReference type="InterPro" id="IPR005828">
    <property type="entry name" value="MFS_sugar_transport-like"/>
</dbReference>
<feature type="transmembrane region" description="Helical" evidence="7">
    <location>
        <begin position="662"/>
        <end position="687"/>
    </location>
</feature>
<feature type="transmembrane region" description="Helical" evidence="7">
    <location>
        <begin position="826"/>
        <end position="846"/>
    </location>
</feature>
<evidence type="ECO:0000256" key="4">
    <source>
        <dbReference type="ARBA" id="ARBA00022692"/>
    </source>
</evidence>
<comment type="similarity">
    <text evidence="2">Belongs to the major facilitator superfamily. Sugar transporter (TC 2.A.1.1) family.</text>
</comment>
<feature type="transmembrane region" description="Helical" evidence="7">
    <location>
        <begin position="184"/>
        <end position="206"/>
    </location>
</feature>
<feature type="transmembrane region" description="Helical" evidence="7">
    <location>
        <begin position="127"/>
        <end position="145"/>
    </location>
</feature>
<dbReference type="NCBIfam" id="TIGR00879">
    <property type="entry name" value="SP"/>
    <property type="match status" value="2"/>
</dbReference>
<dbReference type="Pfam" id="PF00083">
    <property type="entry name" value="Sugar_tr"/>
    <property type="match status" value="4"/>
</dbReference>
<organism evidence="9 10">
    <name type="scientific">Arachis hypogaea</name>
    <name type="common">Peanut</name>
    <dbReference type="NCBI Taxonomy" id="3818"/>
    <lineage>
        <taxon>Eukaryota</taxon>
        <taxon>Viridiplantae</taxon>
        <taxon>Streptophyta</taxon>
        <taxon>Embryophyta</taxon>
        <taxon>Tracheophyta</taxon>
        <taxon>Spermatophyta</taxon>
        <taxon>Magnoliopsida</taxon>
        <taxon>eudicotyledons</taxon>
        <taxon>Gunneridae</taxon>
        <taxon>Pentapetalae</taxon>
        <taxon>rosids</taxon>
        <taxon>fabids</taxon>
        <taxon>Fabales</taxon>
        <taxon>Fabaceae</taxon>
        <taxon>Papilionoideae</taxon>
        <taxon>50 kb inversion clade</taxon>
        <taxon>dalbergioids sensu lato</taxon>
        <taxon>Dalbergieae</taxon>
        <taxon>Pterocarpus clade</taxon>
        <taxon>Arachis</taxon>
    </lineage>
</organism>
<comment type="subcellular location">
    <subcellularLocation>
        <location evidence="1">Membrane</location>
        <topology evidence="1">Multi-pass membrane protein</topology>
    </subcellularLocation>
</comment>
<gene>
    <name evidence="9" type="ORF">Ahy_B01g055646</name>
</gene>
<feature type="domain" description="Major facilitator superfamily (MFS) profile" evidence="8">
    <location>
        <begin position="541"/>
        <end position="1056"/>
    </location>
</feature>
<dbReference type="InterPro" id="IPR036259">
    <property type="entry name" value="MFS_trans_sf"/>
</dbReference>
<feature type="transmembrane region" description="Helical" evidence="7">
    <location>
        <begin position="963"/>
        <end position="989"/>
    </location>
</feature>
<feature type="transmembrane region" description="Helical" evidence="7">
    <location>
        <begin position="699"/>
        <end position="718"/>
    </location>
</feature>
<keyword evidence="10" id="KW-1185">Reference proteome</keyword>
<proteinExistence type="inferred from homology"/>
<reference evidence="9 10" key="1">
    <citation type="submission" date="2019-01" db="EMBL/GenBank/DDBJ databases">
        <title>Sequencing of cultivated peanut Arachis hypogaea provides insights into genome evolution and oil improvement.</title>
        <authorList>
            <person name="Chen X."/>
        </authorList>
    </citation>
    <scope>NUCLEOTIDE SEQUENCE [LARGE SCALE GENOMIC DNA]</scope>
    <source>
        <strain evidence="10">cv. Fuhuasheng</strain>
        <tissue evidence="9">Leaves</tissue>
    </source>
</reference>
<feature type="transmembrane region" description="Helical" evidence="7">
    <location>
        <begin position="610"/>
        <end position="628"/>
    </location>
</feature>
<evidence type="ECO:0000259" key="8">
    <source>
        <dbReference type="PROSITE" id="PS50850"/>
    </source>
</evidence>
<dbReference type="InterPro" id="IPR003663">
    <property type="entry name" value="Sugar/inositol_transpt"/>
</dbReference>
<dbReference type="InterPro" id="IPR050814">
    <property type="entry name" value="Myo-inositol_Transporter"/>
</dbReference>
<dbReference type="EMBL" id="SDMP01000011">
    <property type="protein sequence ID" value="RYR30871.1"/>
    <property type="molecule type" value="Genomic_DNA"/>
</dbReference>
<evidence type="ECO:0000256" key="6">
    <source>
        <dbReference type="ARBA" id="ARBA00023136"/>
    </source>
</evidence>
<evidence type="ECO:0000313" key="10">
    <source>
        <dbReference type="Proteomes" id="UP000289738"/>
    </source>
</evidence>
<feature type="transmembrane region" description="Helical" evidence="7">
    <location>
        <begin position="157"/>
        <end position="178"/>
    </location>
</feature>
<dbReference type="GO" id="GO:0016020">
    <property type="term" value="C:membrane"/>
    <property type="evidence" value="ECO:0007669"/>
    <property type="project" value="UniProtKB-SubCell"/>
</dbReference>
<comment type="caution">
    <text evidence="9">The sequence shown here is derived from an EMBL/GenBank/DDBJ whole genome shotgun (WGS) entry which is preliminary data.</text>
</comment>
<evidence type="ECO:0000256" key="5">
    <source>
        <dbReference type="ARBA" id="ARBA00022989"/>
    </source>
</evidence>
<evidence type="ECO:0000256" key="1">
    <source>
        <dbReference type="ARBA" id="ARBA00004141"/>
    </source>
</evidence>
<feature type="transmembrane region" description="Helical" evidence="7">
    <location>
        <begin position="858"/>
        <end position="879"/>
    </location>
</feature>
<dbReference type="STRING" id="3818.A0A445AWS9"/>
<feature type="transmembrane region" description="Helical" evidence="7">
    <location>
        <begin position="344"/>
        <end position="367"/>
    </location>
</feature>
<evidence type="ECO:0000313" key="9">
    <source>
        <dbReference type="EMBL" id="RYR30871.1"/>
    </source>
</evidence>
<feature type="transmembrane region" description="Helical" evidence="7">
    <location>
        <begin position="1031"/>
        <end position="1052"/>
    </location>
</feature>
<feature type="transmembrane region" description="Helical" evidence="7">
    <location>
        <begin position="635"/>
        <end position="656"/>
    </location>
</feature>
<name>A0A445AWS9_ARAHY</name>
<dbReference type="PRINTS" id="PR00171">
    <property type="entry name" value="SUGRTRNSPORT"/>
</dbReference>
<dbReference type="CDD" id="cd17360">
    <property type="entry name" value="MFS_HMIT_like"/>
    <property type="match status" value="1"/>
</dbReference>
<protein>
    <recommendedName>
        <fullName evidence="8">Major facilitator superfamily (MFS) profile domain-containing protein</fullName>
    </recommendedName>
</protein>
<dbReference type="AlphaFoldDB" id="A0A445AWS9"/>
<sequence length="1096" mass="117749">MEGGPEAASKQEFMEFWKRATSSPYIMRLALSAGIGGLLFGYDTGVISGALLYIREDFVEVDKKLWLQEVIVSMAVAGAIIGAALGGWMNDMLGRKTSILGADIVFFLGAIVMAIAPAPWVLVIGRILVGFGVGIASMTSPLYILEASPATIRGALVCINGLLITFGQFLSYLINLAFTTTPGTWRWMLGVAGLPAVVQFVLMLTLPESPRWLYNQGKENESRKILEKIYRADEIEGEIKAMREAVEQEKQEEGLIGQTLGEKMKAAFSNVAVRRGLYAGVTAQVAQQFVGINTVMYYSPTIVQFAGIASKSTALALSLVTSGLNAVGSILSMLCIDKYGRRKLMLLSLIAIIVCLLTLTGVFYQAATTAPPIDNVDTLSFGANATCQAYLDAPNVSSWNCMKCLKAECAFCASTGGNHLPRACLAETKEVRVVCGEQKRVWFSDGCPSKIGVLAVIVLGLYILAYSPGMGSVPWVLNSEIYPLRFRGICGGIAAVSNWCANLIVSLTFLSLMEGGPEAASKQEFTEFWKRATSSPYIMRLALSAGIGGLLFGYDTGVISGALLYIREDFVEVDKKLWLQEVIVSMAVAGAIIGAALGGWMNDMLGRKTSILGADIVFFLGAIVMAIAPAPWVLIVGRILVGFGVGIASMTSPLYISEASPAAIRGALVCINGLLITFGQFLSYLINLAFTKTPGTWRWMLGVAGLPAVVQFVLMLTLPESPRWLYNQGKENESRKILEKIYRADEIEGEIKAMREAVEQEKQEEGLIGQTLGEKMKAAFSNVAVRRGLYAGVTAQVAQQFVGINTVMYYSTTIVQFAGIASKSTALALSLVTSGLNAVGSILSMLCIDKYGRRKLMLLSLIAIIVCLLTLTGVFYQAATTAPPIDNVDTLSFGANATCQAYLDAPNVSSWNCMKCLKAECAFCASTGGNHLPGACLAETKEVRVVCGEQKRVWFSDGCPSKIGVLAVIVLGLYILAYSPGMGSVPWVLNSEIYPLRFRGICGGIAAVSNWCANLIVSLTFLSLIHALGAAGTFLLFAGFSTIGLVAIYLLVPETKGLQFEEVEKLLQKGFNPCDCTNPKTDEEKASSRMDSPKII</sequence>
<dbReference type="PANTHER" id="PTHR48020:SF24">
    <property type="entry name" value="INOSITOL TRANSPORTER 4"/>
    <property type="match status" value="1"/>
</dbReference>
<feature type="transmembrane region" description="Helical" evidence="7">
    <location>
        <begin position="66"/>
        <end position="88"/>
    </location>
</feature>
<dbReference type="PROSITE" id="PS50850">
    <property type="entry name" value="MFS"/>
    <property type="match status" value="2"/>
</dbReference>
<dbReference type="FunFam" id="1.20.1250.20:FF:000121">
    <property type="entry name" value="Probable inositol transporter 2"/>
    <property type="match status" value="2"/>
</dbReference>
<keyword evidence="6 7" id="KW-0472">Membrane</keyword>
<keyword evidence="3" id="KW-0813">Transport</keyword>
<dbReference type="PROSITE" id="PS00217">
    <property type="entry name" value="SUGAR_TRANSPORT_2"/>
    <property type="match status" value="2"/>
</dbReference>
<feature type="transmembrane region" description="Helical" evidence="7">
    <location>
        <begin position="451"/>
        <end position="477"/>
    </location>
</feature>
<evidence type="ECO:0000256" key="7">
    <source>
        <dbReference type="SAM" id="Phobius"/>
    </source>
</evidence>
<evidence type="ECO:0000256" key="3">
    <source>
        <dbReference type="ARBA" id="ARBA00022448"/>
    </source>
</evidence>
<feature type="transmembrane region" description="Helical" evidence="7">
    <location>
        <begin position="29"/>
        <end position="54"/>
    </location>
</feature>
<dbReference type="InterPro" id="IPR020846">
    <property type="entry name" value="MFS_dom"/>
</dbReference>
<dbReference type="GO" id="GO:0005366">
    <property type="term" value="F:myo-inositol:proton symporter activity"/>
    <property type="evidence" value="ECO:0007669"/>
    <property type="project" value="TreeGrafter"/>
</dbReference>
<dbReference type="PROSITE" id="PS00216">
    <property type="entry name" value="SUGAR_TRANSPORT_1"/>
    <property type="match status" value="1"/>
</dbReference>
<keyword evidence="4 7" id="KW-0812">Transmembrane</keyword>
<dbReference type="Proteomes" id="UP000289738">
    <property type="component" value="Chromosome B01"/>
</dbReference>
<dbReference type="Gene3D" id="1.20.1250.20">
    <property type="entry name" value="MFS general substrate transporter like domains"/>
    <property type="match status" value="4"/>
</dbReference>
<keyword evidence="5 7" id="KW-1133">Transmembrane helix</keyword>
<feature type="transmembrane region" description="Helical" evidence="7">
    <location>
        <begin position="578"/>
        <end position="598"/>
    </location>
</feature>
<evidence type="ECO:0000256" key="2">
    <source>
        <dbReference type="ARBA" id="ARBA00010992"/>
    </source>
</evidence>
<feature type="transmembrane region" description="Helical" evidence="7">
    <location>
        <begin position="100"/>
        <end position="121"/>
    </location>
</feature>
<dbReference type="PANTHER" id="PTHR48020">
    <property type="entry name" value="PROTON MYO-INOSITOL COTRANSPORTER"/>
    <property type="match status" value="1"/>
</dbReference>
<accession>A0A445AWS9</accession>
<dbReference type="InterPro" id="IPR005829">
    <property type="entry name" value="Sugar_transporter_CS"/>
</dbReference>